<evidence type="ECO:0000256" key="17">
    <source>
        <dbReference type="ARBA" id="ARBA00061283"/>
    </source>
</evidence>
<evidence type="ECO:0000256" key="14">
    <source>
        <dbReference type="ARBA" id="ARBA00047851"/>
    </source>
</evidence>
<dbReference type="CDD" id="cd01170">
    <property type="entry name" value="THZ_kinase"/>
    <property type="match status" value="1"/>
</dbReference>
<evidence type="ECO:0000256" key="6">
    <source>
        <dbReference type="ARBA" id="ARBA00022679"/>
    </source>
</evidence>
<dbReference type="PANTHER" id="PTHR20857">
    <property type="entry name" value="THIAMINE-PHOSPHATE PYROPHOSPHORYLASE"/>
    <property type="match status" value="1"/>
</dbReference>
<feature type="domain" description="Thiamine phosphate synthase/TenI" evidence="18">
    <location>
        <begin position="11"/>
        <end position="204"/>
    </location>
</feature>
<evidence type="ECO:0000256" key="4">
    <source>
        <dbReference type="ARBA" id="ARBA00004868"/>
    </source>
</evidence>
<proteinExistence type="inferred from homology"/>
<dbReference type="GO" id="GO:0009228">
    <property type="term" value="P:thiamine biosynthetic process"/>
    <property type="evidence" value="ECO:0007669"/>
    <property type="project" value="UniProtKB-KW"/>
</dbReference>
<evidence type="ECO:0000259" key="18">
    <source>
        <dbReference type="Pfam" id="PF02581"/>
    </source>
</evidence>
<dbReference type="NCBIfam" id="TIGR00694">
    <property type="entry name" value="thiM"/>
    <property type="match status" value="1"/>
</dbReference>
<dbReference type="STRING" id="90262.A0A1X2I5W6"/>
<dbReference type="OrthoDB" id="4994at2759"/>
<comment type="similarity">
    <text evidence="17">In the N-terminal section; belongs to the thiamine-phosphate synthase family.</text>
</comment>
<dbReference type="Pfam" id="PF02110">
    <property type="entry name" value="HK"/>
    <property type="match status" value="1"/>
</dbReference>
<dbReference type="NCBIfam" id="NF006830">
    <property type="entry name" value="PRK09355.1"/>
    <property type="match status" value="1"/>
</dbReference>
<evidence type="ECO:0000256" key="8">
    <source>
        <dbReference type="ARBA" id="ARBA00022741"/>
    </source>
</evidence>
<dbReference type="InterPro" id="IPR000417">
    <property type="entry name" value="Hyethyz_kinase"/>
</dbReference>
<keyword evidence="11" id="KW-0460">Magnesium</keyword>
<comment type="catalytic activity">
    <reaction evidence="15">
        <text>2-[(2R,5Z)-2-carboxy-4-methylthiazol-5(2H)-ylidene]ethyl phosphate + 4-amino-2-methyl-5-(diphosphooxymethyl)pyrimidine + 2 H(+) = thiamine phosphate + CO2 + diphosphate</text>
        <dbReference type="Rhea" id="RHEA:47844"/>
        <dbReference type="ChEBI" id="CHEBI:15378"/>
        <dbReference type="ChEBI" id="CHEBI:16526"/>
        <dbReference type="ChEBI" id="CHEBI:33019"/>
        <dbReference type="ChEBI" id="CHEBI:37575"/>
        <dbReference type="ChEBI" id="CHEBI:57841"/>
        <dbReference type="ChEBI" id="CHEBI:62899"/>
        <dbReference type="EC" id="2.5.1.3"/>
    </reaction>
</comment>
<comment type="function">
    <text evidence="3">Condenses 4-methyl-5-(beta-hydroxyethyl)thiazole monophosphate (THZ-P) and 2-methyl-4-amino-5-hydroxymethyl pyrimidine pyrophosphate (HMP-PP) to form thiamine monophosphate (TMP).</text>
</comment>
<comment type="catalytic activity">
    <reaction evidence="14">
        <text>2-(2-carboxy-4-methylthiazol-5-yl)ethyl phosphate + 4-amino-2-methyl-5-(diphosphooxymethyl)pyrimidine + 2 H(+) = thiamine phosphate + CO2 + diphosphate</text>
        <dbReference type="Rhea" id="RHEA:47848"/>
        <dbReference type="ChEBI" id="CHEBI:15378"/>
        <dbReference type="ChEBI" id="CHEBI:16526"/>
        <dbReference type="ChEBI" id="CHEBI:33019"/>
        <dbReference type="ChEBI" id="CHEBI:37575"/>
        <dbReference type="ChEBI" id="CHEBI:57841"/>
        <dbReference type="ChEBI" id="CHEBI:62890"/>
        <dbReference type="EC" id="2.5.1.3"/>
    </reaction>
</comment>
<dbReference type="SUPFAM" id="SSF51391">
    <property type="entry name" value="Thiamin phosphate synthase"/>
    <property type="match status" value="1"/>
</dbReference>
<dbReference type="AlphaFoldDB" id="A0A1X2I5W6"/>
<evidence type="ECO:0000313" key="19">
    <source>
        <dbReference type="EMBL" id="ORZ10119.1"/>
    </source>
</evidence>
<comment type="similarity">
    <text evidence="16">In the C-terminal section; belongs to the Thz kinase family.</text>
</comment>
<comment type="catalytic activity">
    <reaction evidence="1">
        <text>5-(2-hydroxyethyl)-4-methylthiazole + ATP = 4-methyl-5-(2-phosphooxyethyl)-thiazole + ADP + H(+)</text>
        <dbReference type="Rhea" id="RHEA:24212"/>
        <dbReference type="ChEBI" id="CHEBI:15378"/>
        <dbReference type="ChEBI" id="CHEBI:17957"/>
        <dbReference type="ChEBI" id="CHEBI:30616"/>
        <dbReference type="ChEBI" id="CHEBI:58296"/>
        <dbReference type="ChEBI" id="CHEBI:456216"/>
        <dbReference type="EC" id="2.7.1.50"/>
    </reaction>
</comment>
<dbReference type="GO" id="GO:0005524">
    <property type="term" value="F:ATP binding"/>
    <property type="evidence" value="ECO:0007669"/>
    <property type="project" value="UniProtKB-KW"/>
</dbReference>
<sequence>MANHKCVDYSLYLVTDSSLVPSNATLLGQIEKALLGGVTLVQLREKEMDTGPFIELGKKVKALTQKHQVPLIINDRLDVALAIDADGVHIGQDDMPLVEARKILGHDKIIGVSCNNEEEAKKAVEEGADYLGIGAVWFTSTKSLKKQPLGVSGVRRILESIDGYNGYSVAIGGINLNNAKELMVGGSTKGSTCTLNGLAIVSAIIGASDPKDVCEKFTSILKESTKSLHQADRNTVDAILTHCSKAIKNVMTATPMVHHITNNVVINDNANATLAVGASPIMSTNRVEMEELAKMNGAMVLNMGTLNDIDTMILAAQANNRYGNPVVLDPVGGGATTFRKAVVQRFINEARMTIIKGNGGEILSMANRGGRSRGVDSLGNVDEQTAVLAVKELAQKHQCIVAMTGPIDYVSDGVRTYAIHNGDPILACITGSGCMVTSIVACFAAANRSDYLLATMIGILTVNIASELAMQRQEVRGPGTFRSALIDELYNITHKSPDALLQFANIRYIS</sequence>
<dbReference type="InterPro" id="IPR034291">
    <property type="entry name" value="TMP_synthase"/>
</dbReference>
<comment type="catalytic activity">
    <reaction evidence="13">
        <text>4-methyl-5-(2-phosphooxyethyl)-thiazole + 4-amino-2-methyl-5-(diphosphooxymethyl)pyrimidine + H(+) = thiamine phosphate + diphosphate</text>
        <dbReference type="Rhea" id="RHEA:22328"/>
        <dbReference type="ChEBI" id="CHEBI:15378"/>
        <dbReference type="ChEBI" id="CHEBI:33019"/>
        <dbReference type="ChEBI" id="CHEBI:37575"/>
        <dbReference type="ChEBI" id="CHEBI:57841"/>
        <dbReference type="ChEBI" id="CHEBI:58296"/>
        <dbReference type="EC" id="2.5.1.3"/>
    </reaction>
</comment>
<dbReference type="InterPro" id="IPR013785">
    <property type="entry name" value="Aldolase_TIM"/>
</dbReference>
<dbReference type="FunFam" id="3.20.20.70:FF:000104">
    <property type="entry name" value="Thiamine biosynthetic bifunctional enzyme"/>
    <property type="match status" value="1"/>
</dbReference>
<evidence type="ECO:0000256" key="10">
    <source>
        <dbReference type="ARBA" id="ARBA00022840"/>
    </source>
</evidence>
<evidence type="ECO:0000256" key="13">
    <source>
        <dbReference type="ARBA" id="ARBA00047334"/>
    </source>
</evidence>
<dbReference type="NCBIfam" id="TIGR00693">
    <property type="entry name" value="thiE"/>
    <property type="match status" value="1"/>
</dbReference>
<evidence type="ECO:0000256" key="1">
    <source>
        <dbReference type="ARBA" id="ARBA00001771"/>
    </source>
</evidence>
<dbReference type="GO" id="GO:0000287">
    <property type="term" value="F:magnesium ion binding"/>
    <property type="evidence" value="ECO:0007669"/>
    <property type="project" value="InterPro"/>
</dbReference>
<dbReference type="InterPro" id="IPR022998">
    <property type="entry name" value="ThiamineP_synth_TenI"/>
</dbReference>
<dbReference type="SUPFAM" id="SSF53613">
    <property type="entry name" value="Ribokinase-like"/>
    <property type="match status" value="1"/>
</dbReference>
<dbReference type="InterPro" id="IPR036206">
    <property type="entry name" value="ThiamineP_synth_sf"/>
</dbReference>
<evidence type="ECO:0000256" key="2">
    <source>
        <dbReference type="ARBA" id="ARBA00001946"/>
    </source>
</evidence>
<dbReference type="GO" id="GO:0009229">
    <property type="term" value="P:thiamine diphosphate biosynthetic process"/>
    <property type="evidence" value="ECO:0007669"/>
    <property type="project" value="UniProtKB-UniPathway"/>
</dbReference>
<keyword evidence="6" id="KW-0808">Transferase</keyword>
<keyword evidence="10" id="KW-0067">ATP-binding</keyword>
<dbReference type="GO" id="GO:0004417">
    <property type="term" value="F:hydroxyethylthiazole kinase activity"/>
    <property type="evidence" value="ECO:0007669"/>
    <property type="project" value="UniProtKB-EC"/>
</dbReference>
<evidence type="ECO:0000256" key="16">
    <source>
        <dbReference type="ARBA" id="ARBA00061146"/>
    </source>
</evidence>
<evidence type="ECO:0000313" key="20">
    <source>
        <dbReference type="Proteomes" id="UP000193560"/>
    </source>
</evidence>
<keyword evidence="12" id="KW-0784">Thiamine biosynthesis</keyword>
<organism evidence="19 20">
    <name type="scientific">Absidia repens</name>
    <dbReference type="NCBI Taxonomy" id="90262"/>
    <lineage>
        <taxon>Eukaryota</taxon>
        <taxon>Fungi</taxon>
        <taxon>Fungi incertae sedis</taxon>
        <taxon>Mucoromycota</taxon>
        <taxon>Mucoromycotina</taxon>
        <taxon>Mucoromycetes</taxon>
        <taxon>Mucorales</taxon>
        <taxon>Cunninghamellaceae</taxon>
        <taxon>Absidia</taxon>
    </lineage>
</organism>
<evidence type="ECO:0000256" key="9">
    <source>
        <dbReference type="ARBA" id="ARBA00022777"/>
    </source>
</evidence>
<keyword evidence="8" id="KW-0547">Nucleotide-binding</keyword>
<name>A0A1X2I5W6_9FUNG</name>
<comment type="cofactor">
    <cofactor evidence="2">
        <name>Mg(2+)</name>
        <dbReference type="ChEBI" id="CHEBI:18420"/>
    </cofactor>
</comment>
<dbReference type="PANTHER" id="PTHR20857:SF23">
    <property type="entry name" value="THIAMINE BIOSYNTHETIC BIFUNCTIONAL ENZYME"/>
    <property type="match status" value="1"/>
</dbReference>
<keyword evidence="7" id="KW-0479">Metal-binding</keyword>
<accession>A0A1X2I5W6</accession>
<dbReference type="HAMAP" id="MF_00097">
    <property type="entry name" value="TMP_synthase"/>
    <property type="match status" value="1"/>
</dbReference>
<dbReference type="EMBL" id="MCGE01000025">
    <property type="protein sequence ID" value="ORZ10119.1"/>
    <property type="molecule type" value="Genomic_DNA"/>
</dbReference>
<evidence type="ECO:0000256" key="7">
    <source>
        <dbReference type="ARBA" id="ARBA00022723"/>
    </source>
</evidence>
<comment type="pathway">
    <text evidence="5">Cofactor biosynthesis; thiamine diphosphate biosynthesis; thiamine phosphate from 4-amino-2-methyl-5-diphosphomethylpyrimidine and 4-methyl-5-(2-phosphoethyl)-thiazole: step 1/1.</text>
</comment>
<dbReference type="GO" id="GO:0005829">
    <property type="term" value="C:cytosol"/>
    <property type="evidence" value="ECO:0007669"/>
    <property type="project" value="EnsemblFungi"/>
</dbReference>
<evidence type="ECO:0000256" key="12">
    <source>
        <dbReference type="ARBA" id="ARBA00022977"/>
    </source>
</evidence>
<dbReference type="Proteomes" id="UP000193560">
    <property type="component" value="Unassembled WGS sequence"/>
</dbReference>
<dbReference type="CDD" id="cd00564">
    <property type="entry name" value="TMP_TenI"/>
    <property type="match status" value="1"/>
</dbReference>
<reference evidence="19 20" key="1">
    <citation type="submission" date="2016-07" db="EMBL/GenBank/DDBJ databases">
        <title>Pervasive Adenine N6-methylation of Active Genes in Fungi.</title>
        <authorList>
            <consortium name="DOE Joint Genome Institute"/>
            <person name="Mondo S.J."/>
            <person name="Dannebaum R.O."/>
            <person name="Kuo R.C."/>
            <person name="Labutti K."/>
            <person name="Haridas S."/>
            <person name="Kuo A."/>
            <person name="Salamov A."/>
            <person name="Ahrendt S.R."/>
            <person name="Lipzen A."/>
            <person name="Sullivan W."/>
            <person name="Andreopoulos W.B."/>
            <person name="Clum A."/>
            <person name="Lindquist E."/>
            <person name="Daum C."/>
            <person name="Ramamoorthy G.K."/>
            <person name="Gryganskyi A."/>
            <person name="Culley D."/>
            <person name="Magnuson J.K."/>
            <person name="James T.Y."/>
            <person name="O'Malley M.A."/>
            <person name="Stajich J.E."/>
            <person name="Spatafora J.W."/>
            <person name="Visel A."/>
            <person name="Grigoriev I.V."/>
        </authorList>
    </citation>
    <scope>NUCLEOTIDE SEQUENCE [LARGE SCALE GENOMIC DNA]</scope>
    <source>
        <strain evidence="19 20">NRRL 1336</strain>
    </source>
</reference>
<dbReference type="HAMAP" id="MF_00228">
    <property type="entry name" value="Thz_kinase"/>
    <property type="match status" value="1"/>
</dbReference>
<evidence type="ECO:0000256" key="11">
    <source>
        <dbReference type="ARBA" id="ARBA00022842"/>
    </source>
</evidence>
<dbReference type="Pfam" id="PF02581">
    <property type="entry name" value="TMP-TENI"/>
    <property type="match status" value="1"/>
</dbReference>
<evidence type="ECO:0000256" key="15">
    <source>
        <dbReference type="ARBA" id="ARBA00047883"/>
    </source>
</evidence>
<evidence type="ECO:0000256" key="5">
    <source>
        <dbReference type="ARBA" id="ARBA00005165"/>
    </source>
</evidence>
<comment type="caution">
    <text evidence="19">The sequence shown here is derived from an EMBL/GenBank/DDBJ whole genome shotgun (WGS) entry which is preliminary data.</text>
</comment>
<keyword evidence="20" id="KW-1185">Reference proteome</keyword>
<keyword evidence="9 19" id="KW-0418">Kinase</keyword>
<dbReference type="Gene3D" id="3.40.1190.20">
    <property type="match status" value="1"/>
</dbReference>
<protein>
    <submittedName>
        <fullName evidence="19">Hydroxyethylthiazole kinase family-domain-containing protein</fullName>
    </submittedName>
</protein>
<dbReference type="Gene3D" id="3.20.20.70">
    <property type="entry name" value="Aldolase class I"/>
    <property type="match status" value="1"/>
</dbReference>
<comment type="pathway">
    <text evidence="4">Cofactor biosynthesis; thiamine diphosphate biosynthesis; 4-methyl-5-(2-phosphoethyl)-thiazole from 5-(2-hydroxyethyl)-4-methylthiazole: step 1/1.</text>
</comment>
<dbReference type="UniPathway" id="UPA00060">
    <property type="reaction ID" value="UER00139"/>
</dbReference>
<dbReference type="PRINTS" id="PR01099">
    <property type="entry name" value="HYETHTZKNASE"/>
</dbReference>
<evidence type="ECO:0000256" key="3">
    <source>
        <dbReference type="ARBA" id="ARBA00003814"/>
    </source>
</evidence>
<dbReference type="GO" id="GO:0004789">
    <property type="term" value="F:thiamine-phosphate diphosphorylase activity"/>
    <property type="evidence" value="ECO:0007669"/>
    <property type="project" value="UniProtKB-EC"/>
</dbReference>
<dbReference type="InterPro" id="IPR029056">
    <property type="entry name" value="Ribokinase-like"/>
</dbReference>
<gene>
    <name evidence="19" type="ORF">BCR42DRAFT_422777</name>
</gene>